<evidence type="ECO:0000313" key="2">
    <source>
        <dbReference type="EMBL" id="GMF33991.1"/>
    </source>
</evidence>
<gene>
    <name evidence="2" type="ORF">Pfra01_000861300</name>
</gene>
<evidence type="ECO:0000256" key="1">
    <source>
        <dbReference type="SAM" id="MobiDB-lite"/>
    </source>
</evidence>
<keyword evidence="3" id="KW-1185">Reference proteome</keyword>
<name>A0A9W7CIW6_9STRA</name>
<evidence type="ECO:0000313" key="3">
    <source>
        <dbReference type="Proteomes" id="UP001165121"/>
    </source>
</evidence>
<reference evidence="2" key="1">
    <citation type="submission" date="2023-04" db="EMBL/GenBank/DDBJ databases">
        <title>Phytophthora fragariaefolia NBRC 109709.</title>
        <authorList>
            <person name="Ichikawa N."/>
            <person name="Sato H."/>
            <person name="Tonouchi N."/>
        </authorList>
    </citation>
    <scope>NUCLEOTIDE SEQUENCE</scope>
    <source>
        <strain evidence="2">NBRC 109709</strain>
    </source>
</reference>
<proteinExistence type="predicted"/>
<dbReference type="AlphaFoldDB" id="A0A9W7CIW6"/>
<feature type="compositionally biased region" description="Low complexity" evidence="1">
    <location>
        <begin position="15"/>
        <end position="47"/>
    </location>
</feature>
<organism evidence="2 3">
    <name type="scientific">Phytophthora fragariaefolia</name>
    <dbReference type="NCBI Taxonomy" id="1490495"/>
    <lineage>
        <taxon>Eukaryota</taxon>
        <taxon>Sar</taxon>
        <taxon>Stramenopiles</taxon>
        <taxon>Oomycota</taxon>
        <taxon>Peronosporomycetes</taxon>
        <taxon>Peronosporales</taxon>
        <taxon>Peronosporaceae</taxon>
        <taxon>Phytophthora</taxon>
    </lineage>
</organism>
<dbReference type="EMBL" id="BSXT01000777">
    <property type="protein sequence ID" value="GMF33991.1"/>
    <property type="molecule type" value="Genomic_DNA"/>
</dbReference>
<feature type="region of interest" description="Disordered" evidence="1">
    <location>
        <begin position="1"/>
        <end position="109"/>
    </location>
</feature>
<accession>A0A9W7CIW6</accession>
<protein>
    <submittedName>
        <fullName evidence="2">Unnamed protein product</fullName>
    </submittedName>
</protein>
<dbReference type="Proteomes" id="UP001165121">
    <property type="component" value="Unassembled WGS sequence"/>
</dbReference>
<sequence>MTPPVVPPETGGGSPSRSPRAGVAEASVPSTSPTVSTGGASGGASESLPTPDSAVLGSPPGANCRSTAIAPEVHHVNPAGSQHQCSASSSGTDDDDTCVAADAPEASSAVPGATRFSSVRWKDIADIVSAVTDSTVQQVQGSSQSHCLDLARLVVDWNRRPPLRTDYELDRRLKAAELLSGVVDALAPIPPSPAPWEDDISELRDDIASVEARLAASEASLRCEVDLLLKA</sequence>
<comment type="caution">
    <text evidence="2">The sequence shown here is derived from an EMBL/GenBank/DDBJ whole genome shotgun (WGS) entry which is preliminary data.</text>
</comment>